<evidence type="ECO:0000313" key="1">
    <source>
        <dbReference type="EMBL" id="TXL74109.1"/>
    </source>
</evidence>
<dbReference type="OrthoDB" id="7345755at2"/>
<reference evidence="1 2" key="1">
    <citation type="submission" date="2019-06" db="EMBL/GenBank/DDBJ databases">
        <title>New taxonomy in bacterial strain CC-CFT640, isolated from vineyard.</title>
        <authorList>
            <person name="Lin S.-Y."/>
            <person name="Tsai C.-F."/>
            <person name="Young C.-C."/>
        </authorList>
    </citation>
    <scope>NUCLEOTIDE SEQUENCE [LARGE SCALE GENOMIC DNA]</scope>
    <source>
        <strain evidence="1 2">CC-CFT640</strain>
    </source>
</reference>
<keyword evidence="2" id="KW-1185">Reference proteome</keyword>
<dbReference type="AlphaFoldDB" id="A0A5C8PL59"/>
<sequence length="318" mass="32963">MTDELPLFEESAPWDAAQAALEEQGLGDGLPLVIPTRRRLEAMLAGIDEPERSLGQMPPLFGELTPAAVAYSCVLAGARPAELPVVLAAAAACLEPDFNLLGVLTTTGTTAVAVLVHGPIARRLGINAGTNCLGPGNRANAAIGRALALMLRNVGGARPEIGDMATMGQPGKYTFCFAENDDAIVPALPVRRGFAADGDAVTVLGVSGTAEVLPSGDGASPEAILQPVATAMHAAITVSGAARKPTRGEQVLLLPPELARLITRHGWDLAAMQRYLFAAHPVARAPEDIHVIVTGGPGIKMTYLPLWAGGTRTTTRLV</sequence>
<proteinExistence type="predicted"/>
<dbReference type="Proteomes" id="UP000321638">
    <property type="component" value="Unassembled WGS sequence"/>
</dbReference>
<protein>
    <recommendedName>
        <fullName evidence="3">Thioredoxin</fullName>
    </recommendedName>
</protein>
<evidence type="ECO:0008006" key="3">
    <source>
        <dbReference type="Google" id="ProtNLM"/>
    </source>
</evidence>
<evidence type="ECO:0000313" key="2">
    <source>
        <dbReference type="Proteomes" id="UP000321638"/>
    </source>
</evidence>
<name>A0A5C8PL59_9HYPH</name>
<accession>A0A5C8PL59</accession>
<dbReference type="RefSeq" id="WP_147848356.1">
    <property type="nucleotide sequence ID" value="NZ_VDUZ01000020.1"/>
</dbReference>
<gene>
    <name evidence="1" type="ORF">FHP25_18060</name>
</gene>
<organism evidence="1 2">
    <name type="scientific">Vineibacter terrae</name>
    <dbReference type="NCBI Taxonomy" id="2586908"/>
    <lineage>
        <taxon>Bacteria</taxon>
        <taxon>Pseudomonadati</taxon>
        <taxon>Pseudomonadota</taxon>
        <taxon>Alphaproteobacteria</taxon>
        <taxon>Hyphomicrobiales</taxon>
        <taxon>Vineibacter</taxon>
    </lineage>
</organism>
<dbReference type="EMBL" id="VDUZ01000020">
    <property type="protein sequence ID" value="TXL74109.1"/>
    <property type="molecule type" value="Genomic_DNA"/>
</dbReference>
<comment type="caution">
    <text evidence="1">The sequence shown here is derived from an EMBL/GenBank/DDBJ whole genome shotgun (WGS) entry which is preliminary data.</text>
</comment>